<dbReference type="InterPro" id="IPR012337">
    <property type="entry name" value="RNaseH-like_sf"/>
</dbReference>
<evidence type="ECO:0000313" key="4">
    <source>
        <dbReference type="EMBL" id="ADY14266.1"/>
    </source>
</evidence>
<dbReference type="InterPro" id="IPR050900">
    <property type="entry name" value="Transposase_IS3/IS150/IS904"/>
</dbReference>
<dbReference type="eggNOG" id="COG2963">
    <property type="taxonomic scope" value="Bacteria"/>
</dbReference>
<dbReference type="AlphaFoldDB" id="F0RRK7"/>
<dbReference type="Gene3D" id="3.30.420.10">
    <property type="entry name" value="Ribonuclease H-like superfamily/Ribonuclease H"/>
    <property type="match status" value="1"/>
</dbReference>
<dbReference type="OrthoDB" id="356380at2"/>
<dbReference type="PROSITE" id="PS50994">
    <property type="entry name" value="INTEGRASE"/>
    <property type="match status" value="1"/>
</dbReference>
<sequence length="520" mass="60114">MYSYEERKKAVELYIKFDKSASAVVRELGYPTTRMLTLWYREYLENGDLRKKSRMQSGYTAEQKAVAVKYYQEHGRGFARTVKALGYPCRQLLGKWVSQDSSCDFQPLKREQPVVKCTDKQKMAAVVSVASGEKTSKQIQSEIGVSRRTVWHWKRQLLGEVSNPEMRRKSQKESEKASSEQEIQLRAECNDLKEERDRLQKQVQKLQMEKDILEKAAEIIKKDEGIGIDTLSNREKAMIIDALTGRYTIRQLLPSLHMAKSSYFYQIQAMKKDKHELVRKDLRNVFSENRQCYGYRRLHAVMTSNGSTISEKVVLRLMHEENLVVPSVKRKKYSSYKGELSPEVENIIKRDFHAENPNEKWLSDITEFSIPAGKVYLSPVIDCFDGYVTSWTRGTSPNAELVNSMLDGAVGTLEDGEHPLVHTDRGSHYRWPGWIERMDNAGLVRSMSKKGCSPDNSACEGFFGRLKNEMFYSRSWFGVSIEEFCALLDDYIYWYNEKRIKMSLGGRSPLEYRRSLGLVS</sequence>
<dbReference type="HOGENOM" id="CLU_027402_27_5_12"/>
<dbReference type="InterPro" id="IPR025948">
    <property type="entry name" value="HTH-like_dom"/>
</dbReference>
<dbReference type="Pfam" id="PF13333">
    <property type="entry name" value="rve_2"/>
    <property type="match status" value="1"/>
</dbReference>
<dbReference type="NCBIfam" id="NF033516">
    <property type="entry name" value="transpos_IS3"/>
    <property type="match status" value="1"/>
</dbReference>
<proteinExistence type="predicted"/>
<keyword evidence="5" id="KW-1185">Reference proteome</keyword>
<gene>
    <name evidence="4" type="ordered locus">SpiBuddy_2453</name>
</gene>
<keyword evidence="1" id="KW-0175">Coiled coil</keyword>
<organism evidence="4 5">
    <name type="scientific">Sphaerochaeta globosa (strain ATCC BAA-1886 / DSM 22777 / Buddy)</name>
    <name type="common">Spirochaeta sp. (strain Buddy)</name>
    <dbReference type="NCBI Taxonomy" id="158189"/>
    <lineage>
        <taxon>Bacteria</taxon>
        <taxon>Pseudomonadati</taxon>
        <taxon>Spirochaetota</taxon>
        <taxon>Spirochaetia</taxon>
        <taxon>Spirochaetales</taxon>
        <taxon>Sphaerochaetaceae</taxon>
        <taxon>Sphaerochaeta</taxon>
    </lineage>
</organism>
<evidence type="ECO:0000313" key="5">
    <source>
        <dbReference type="Proteomes" id="UP000008466"/>
    </source>
</evidence>
<dbReference type="SUPFAM" id="SSF46689">
    <property type="entry name" value="Homeodomain-like"/>
    <property type="match status" value="1"/>
</dbReference>
<dbReference type="KEGG" id="sbu:SpiBuddy_2453"/>
<dbReference type="PANTHER" id="PTHR46889:SF4">
    <property type="entry name" value="TRANSPOSASE INSO FOR INSERTION SEQUENCE ELEMENT IS911B-RELATED"/>
    <property type="match status" value="1"/>
</dbReference>
<dbReference type="EMBL" id="CP002541">
    <property type="protein sequence ID" value="ADY14266.1"/>
    <property type="molecule type" value="Genomic_DNA"/>
</dbReference>
<feature type="domain" description="Integrase catalytic" evidence="3">
    <location>
        <begin position="353"/>
        <end position="517"/>
    </location>
</feature>
<dbReference type="STRING" id="158189.SpiBuddy_2453"/>
<dbReference type="InterPro" id="IPR036397">
    <property type="entry name" value="RNaseH_sf"/>
</dbReference>
<evidence type="ECO:0000259" key="3">
    <source>
        <dbReference type="PROSITE" id="PS50994"/>
    </source>
</evidence>
<dbReference type="eggNOG" id="COG2801">
    <property type="taxonomic scope" value="Bacteria"/>
</dbReference>
<dbReference type="Pfam" id="PF00665">
    <property type="entry name" value="rve"/>
    <property type="match status" value="1"/>
</dbReference>
<name>F0RRK7_SPHGB</name>
<dbReference type="RefSeq" id="WP_013608112.1">
    <property type="nucleotide sequence ID" value="NC_015152.1"/>
</dbReference>
<feature type="compositionally biased region" description="Basic and acidic residues" evidence="2">
    <location>
        <begin position="165"/>
        <end position="182"/>
    </location>
</feature>
<evidence type="ECO:0000256" key="2">
    <source>
        <dbReference type="SAM" id="MobiDB-lite"/>
    </source>
</evidence>
<dbReference type="GO" id="GO:0015074">
    <property type="term" value="P:DNA integration"/>
    <property type="evidence" value="ECO:0007669"/>
    <property type="project" value="InterPro"/>
</dbReference>
<dbReference type="Proteomes" id="UP000008466">
    <property type="component" value="Chromosome"/>
</dbReference>
<dbReference type="InterPro" id="IPR048020">
    <property type="entry name" value="Transpos_IS3"/>
</dbReference>
<feature type="region of interest" description="Disordered" evidence="2">
    <location>
        <begin position="162"/>
        <end position="182"/>
    </location>
</feature>
<accession>F0RRK7</accession>
<dbReference type="SUPFAM" id="SSF53098">
    <property type="entry name" value="Ribonuclease H-like"/>
    <property type="match status" value="1"/>
</dbReference>
<dbReference type="InterPro" id="IPR009057">
    <property type="entry name" value="Homeodomain-like_sf"/>
</dbReference>
<feature type="coiled-coil region" evidence="1">
    <location>
        <begin position="182"/>
        <end position="223"/>
    </location>
</feature>
<dbReference type="PANTHER" id="PTHR46889">
    <property type="entry name" value="TRANSPOSASE INSF FOR INSERTION SEQUENCE IS3B-RELATED"/>
    <property type="match status" value="1"/>
</dbReference>
<evidence type="ECO:0000256" key="1">
    <source>
        <dbReference type="SAM" id="Coils"/>
    </source>
</evidence>
<reference evidence="5" key="1">
    <citation type="submission" date="2011-02" db="EMBL/GenBank/DDBJ databases">
        <title>Complete sequence of Spirochaeta sp. Buddy.</title>
        <authorList>
            <person name="Lucas S."/>
            <person name="Copeland A."/>
            <person name="Lapidus A."/>
            <person name="Cheng J.-F."/>
            <person name="Goodwin L."/>
            <person name="Pitluck S."/>
            <person name="Zeytun A."/>
            <person name="Detter J.C."/>
            <person name="Han C."/>
            <person name="Tapia R."/>
            <person name="Land M."/>
            <person name="Hauser L."/>
            <person name="Kyrpides N."/>
            <person name="Ivanova N."/>
            <person name="Mikhailova N."/>
            <person name="Pagani I."/>
            <person name="Ritalahti K.M."/>
            <person name="Loeffler F.E."/>
            <person name="Woyke T."/>
        </authorList>
    </citation>
    <scope>NUCLEOTIDE SEQUENCE [LARGE SCALE GENOMIC DNA]</scope>
    <source>
        <strain evidence="5">ATCC BAA-1886 / DSM 22777 / Buddy</strain>
    </source>
</reference>
<dbReference type="GO" id="GO:0003676">
    <property type="term" value="F:nucleic acid binding"/>
    <property type="evidence" value="ECO:0007669"/>
    <property type="project" value="InterPro"/>
</dbReference>
<dbReference type="InterPro" id="IPR001584">
    <property type="entry name" value="Integrase_cat-core"/>
</dbReference>
<protein>
    <submittedName>
        <fullName evidence="4">Integrase catalytic region</fullName>
    </submittedName>
</protein>
<dbReference type="Pfam" id="PF13276">
    <property type="entry name" value="HTH_21"/>
    <property type="match status" value="1"/>
</dbReference>